<dbReference type="PANTHER" id="PTHR10795">
    <property type="entry name" value="PROPROTEIN CONVERTASE SUBTILISIN/KEXIN"/>
    <property type="match status" value="1"/>
</dbReference>
<feature type="domain" description="Peptidase S8/S53" evidence="3">
    <location>
        <begin position="138"/>
        <end position="229"/>
    </location>
</feature>
<dbReference type="Gene3D" id="3.30.70.80">
    <property type="entry name" value="Peptidase S8 propeptide/proteinase inhibitor I9"/>
    <property type="match status" value="1"/>
</dbReference>
<dbReference type="SUPFAM" id="SSF52743">
    <property type="entry name" value="Subtilisin-like"/>
    <property type="match status" value="1"/>
</dbReference>
<evidence type="ECO:0000313" key="6">
    <source>
        <dbReference type="Proteomes" id="UP000826271"/>
    </source>
</evidence>
<organism evidence="5 6">
    <name type="scientific">Buddleja alternifolia</name>
    <dbReference type="NCBI Taxonomy" id="168488"/>
    <lineage>
        <taxon>Eukaryota</taxon>
        <taxon>Viridiplantae</taxon>
        <taxon>Streptophyta</taxon>
        <taxon>Embryophyta</taxon>
        <taxon>Tracheophyta</taxon>
        <taxon>Spermatophyta</taxon>
        <taxon>Magnoliopsida</taxon>
        <taxon>eudicotyledons</taxon>
        <taxon>Gunneridae</taxon>
        <taxon>Pentapetalae</taxon>
        <taxon>asterids</taxon>
        <taxon>lamiids</taxon>
        <taxon>Lamiales</taxon>
        <taxon>Scrophulariaceae</taxon>
        <taxon>Buddlejeae</taxon>
        <taxon>Buddleja</taxon>
    </lineage>
</organism>
<comment type="caution">
    <text evidence="5">The sequence shown here is derived from an EMBL/GenBank/DDBJ whole genome shotgun (WGS) entry which is preliminary data.</text>
</comment>
<sequence length="324" mass="34337">MDKSDMPASFDDHLQWYDSSLKSVSHSANMLYTYNNVIHGYSVQLTSAQANCSKTNQESYCDAYLPDATTPVMFIGVLDTGVWPELSSYDDKGLAQSLQAGKASVKLEPILKSRSQGTTMAMDHTITTAAGSTVVGASLFGYAAGMEKAIEDGVDVMSLSLGGSLSDYFRDTVAVGAFAATLKGIVVSCSAGNGGPSPGSLSNVAPWITTGLVNPSVYAGNVSSTSNGNLCMKGSGIGMILSNTDMFGQELVADAHFIPTAAVGQIAGDQIKKYIYSEPNPTARLHLGHSAWEFTTTPVVAAFLFQRTWDPRIGPKNERHVNFT</sequence>
<feature type="domain" description="Inhibitor I9" evidence="4">
    <location>
        <begin position="1"/>
        <end position="50"/>
    </location>
</feature>
<dbReference type="Pfam" id="PF05922">
    <property type="entry name" value="Inhibitor_I9"/>
    <property type="match status" value="1"/>
</dbReference>
<dbReference type="AlphaFoldDB" id="A0AAV6XBK1"/>
<evidence type="ECO:0000256" key="2">
    <source>
        <dbReference type="ARBA" id="ARBA00022729"/>
    </source>
</evidence>
<dbReference type="GO" id="GO:0006508">
    <property type="term" value="P:proteolysis"/>
    <property type="evidence" value="ECO:0007669"/>
    <property type="project" value="InterPro"/>
</dbReference>
<dbReference type="InterPro" id="IPR045051">
    <property type="entry name" value="SBT"/>
</dbReference>
<name>A0AAV6XBK1_9LAMI</name>
<evidence type="ECO:0008006" key="7">
    <source>
        <dbReference type="Google" id="ProtNLM"/>
    </source>
</evidence>
<dbReference type="Gene3D" id="3.40.50.200">
    <property type="entry name" value="Peptidase S8/S53 domain"/>
    <property type="match status" value="1"/>
</dbReference>
<dbReference type="Pfam" id="PF00082">
    <property type="entry name" value="Peptidase_S8"/>
    <property type="match status" value="1"/>
</dbReference>
<keyword evidence="6" id="KW-1185">Reference proteome</keyword>
<proteinExistence type="inferred from homology"/>
<keyword evidence="2" id="KW-0732">Signal</keyword>
<dbReference type="GO" id="GO:0004252">
    <property type="term" value="F:serine-type endopeptidase activity"/>
    <property type="evidence" value="ECO:0007669"/>
    <property type="project" value="InterPro"/>
</dbReference>
<protein>
    <recommendedName>
        <fullName evidence="7">Peptidase S8/S53 domain-containing protein</fullName>
    </recommendedName>
</protein>
<evidence type="ECO:0000256" key="1">
    <source>
        <dbReference type="ARBA" id="ARBA00011073"/>
    </source>
</evidence>
<accession>A0AAV6XBK1</accession>
<dbReference type="InterPro" id="IPR010259">
    <property type="entry name" value="S8pro/Inhibitor_I9"/>
</dbReference>
<comment type="similarity">
    <text evidence="1">Belongs to the peptidase S8 family.</text>
</comment>
<dbReference type="EMBL" id="WHWC01000008">
    <property type="protein sequence ID" value="KAG8377524.1"/>
    <property type="molecule type" value="Genomic_DNA"/>
</dbReference>
<dbReference type="InterPro" id="IPR037045">
    <property type="entry name" value="S8pro/Inhibitor_I9_sf"/>
</dbReference>
<evidence type="ECO:0000313" key="5">
    <source>
        <dbReference type="EMBL" id="KAG8377524.1"/>
    </source>
</evidence>
<evidence type="ECO:0000259" key="4">
    <source>
        <dbReference type="Pfam" id="PF05922"/>
    </source>
</evidence>
<dbReference type="InterPro" id="IPR036852">
    <property type="entry name" value="Peptidase_S8/S53_dom_sf"/>
</dbReference>
<evidence type="ECO:0000259" key="3">
    <source>
        <dbReference type="Pfam" id="PF00082"/>
    </source>
</evidence>
<gene>
    <name evidence="5" type="ORF">BUALT_Bualt08G0041900</name>
</gene>
<reference evidence="5" key="1">
    <citation type="submission" date="2019-10" db="EMBL/GenBank/DDBJ databases">
        <authorList>
            <person name="Zhang R."/>
            <person name="Pan Y."/>
            <person name="Wang J."/>
            <person name="Ma R."/>
            <person name="Yu S."/>
        </authorList>
    </citation>
    <scope>NUCLEOTIDE SEQUENCE</scope>
    <source>
        <strain evidence="5">LA-IB0</strain>
        <tissue evidence="5">Leaf</tissue>
    </source>
</reference>
<dbReference type="InterPro" id="IPR000209">
    <property type="entry name" value="Peptidase_S8/S53_dom"/>
</dbReference>
<dbReference type="Proteomes" id="UP000826271">
    <property type="component" value="Unassembled WGS sequence"/>
</dbReference>